<feature type="region of interest" description="Disordered" evidence="2">
    <location>
        <begin position="1"/>
        <end position="65"/>
    </location>
</feature>
<proteinExistence type="predicted"/>
<dbReference type="OrthoDB" id="7473104at2759"/>
<feature type="compositionally biased region" description="Basic and acidic residues" evidence="2">
    <location>
        <begin position="206"/>
        <end position="228"/>
    </location>
</feature>
<reference evidence="3" key="2">
    <citation type="submission" date="2022-10" db="EMBL/GenBank/DDBJ databases">
        <authorList>
            <consortium name="ENA_rothamsted_submissions"/>
            <consortium name="culmorum"/>
            <person name="King R."/>
        </authorList>
    </citation>
    <scope>NUCLEOTIDE SEQUENCE</scope>
</reference>
<dbReference type="EMBL" id="OU893352">
    <property type="protein sequence ID" value="CAG9790238.1"/>
    <property type="molecule type" value="Genomic_DNA"/>
</dbReference>
<keyword evidence="4" id="KW-1185">Reference proteome</keyword>
<evidence type="ECO:0000256" key="2">
    <source>
        <dbReference type="SAM" id="MobiDB-lite"/>
    </source>
</evidence>
<organism evidence="3 4">
    <name type="scientific">Diatraea saccharalis</name>
    <name type="common">sugarcane borer</name>
    <dbReference type="NCBI Taxonomy" id="40085"/>
    <lineage>
        <taxon>Eukaryota</taxon>
        <taxon>Metazoa</taxon>
        <taxon>Ecdysozoa</taxon>
        <taxon>Arthropoda</taxon>
        <taxon>Hexapoda</taxon>
        <taxon>Insecta</taxon>
        <taxon>Pterygota</taxon>
        <taxon>Neoptera</taxon>
        <taxon>Endopterygota</taxon>
        <taxon>Lepidoptera</taxon>
        <taxon>Glossata</taxon>
        <taxon>Ditrysia</taxon>
        <taxon>Pyraloidea</taxon>
        <taxon>Crambidae</taxon>
        <taxon>Crambinae</taxon>
        <taxon>Diatraea</taxon>
    </lineage>
</organism>
<feature type="region of interest" description="Disordered" evidence="2">
    <location>
        <begin position="198"/>
        <end position="228"/>
    </location>
</feature>
<feature type="coiled-coil region" evidence="1">
    <location>
        <begin position="120"/>
        <end position="172"/>
    </location>
</feature>
<protein>
    <submittedName>
        <fullName evidence="3">Uncharacterized protein</fullName>
    </submittedName>
</protein>
<keyword evidence="1" id="KW-0175">Coiled coil</keyword>
<feature type="compositionally biased region" description="Basic and acidic residues" evidence="2">
    <location>
        <begin position="24"/>
        <end position="65"/>
    </location>
</feature>
<name>A0A9N9R622_9NEOP</name>
<evidence type="ECO:0000313" key="4">
    <source>
        <dbReference type="Proteomes" id="UP001153714"/>
    </source>
</evidence>
<gene>
    <name evidence="3" type="ORF">DIATSA_LOCUS7907</name>
</gene>
<dbReference type="Proteomes" id="UP001153714">
    <property type="component" value="Chromosome 21"/>
</dbReference>
<evidence type="ECO:0000313" key="3">
    <source>
        <dbReference type="EMBL" id="CAG9790238.1"/>
    </source>
</evidence>
<reference evidence="3" key="1">
    <citation type="submission" date="2021-12" db="EMBL/GenBank/DDBJ databases">
        <authorList>
            <person name="King R."/>
        </authorList>
    </citation>
    <scope>NUCLEOTIDE SEQUENCE</scope>
</reference>
<sequence>MYRTPVTSPSKTTRRFSQDSPPPSKKEEKKDVIKQFIDRPQTKRRSLDVKRKYDSKLKNEMQKDNTQDLLKKAMTFFEETAETVYGQMRRDVKTKLEEIADQGLGIMYEIGRRSMEGQDKTEKEESKEGIEEQLRELREEMKRNMEEWRNKKEKEEEKKQEVEEIIISMKEEIGGIIKKIETSEDNIIAEVIDLERKMKGTGRTHRNTDKEKGREEEKEGGGSGEQKIEEIKEAIEELKDITTKGIKEIGEKQGNSHEKIRQMEYWVMSA</sequence>
<evidence type="ECO:0000256" key="1">
    <source>
        <dbReference type="SAM" id="Coils"/>
    </source>
</evidence>
<accession>A0A9N9R622</accession>
<feature type="compositionally biased region" description="Polar residues" evidence="2">
    <location>
        <begin position="1"/>
        <end position="11"/>
    </location>
</feature>
<dbReference type="AlphaFoldDB" id="A0A9N9R622"/>